<dbReference type="EMBL" id="MHWZ01000029">
    <property type="protein sequence ID" value="OHB17098.1"/>
    <property type="molecule type" value="Genomic_DNA"/>
</dbReference>
<comment type="caution">
    <text evidence="3">The sequence shown here is derived from an EMBL/GenBank/DDBJ whole genome shotgun (WGS) entry which is preliminary data.</text>
</comment>
<dbReference type="PANTHER" id="PTHR30160:SF7">
    <property type="entry name" value="ADP-HEPTOSE--LPS HEPTOSYLTRANSFERASE 2"/>
    <property type="match status" value="1"/>
</dbReference>
<dbReference type="Pfam" id="PF01075">
    <property type="entry name" value="Glyco_transf_9"/>
    <property type="match status" value="1"/>
</dbReference>
<dbReference type="Gene3D" id="3.40.50.2000">
    <property type="entry name" value="Glycogen Phosphorylase B"/>
    <property type="match status" value="2"/>
</dbReference>
<dbReference type="GO" id="GO:0005829">
    <property type="term" value="C:cytosol"/>
    <property type="evidence" value="ECO:0007669"/>
    <property type="project" value="TreeGrafter"/>
</dbReference>
<sequence>MFYGKADKIPSNVSVIIVVPSGKLGDVVCATPVLHAIRTHLSQAHLIVAGNSRLHRPLLADSGLVDDYLDLEEGTRARIKERPADAALVTGPSYESAALLYLAGIKLVIAPRAVGGFSSSETRPYKILQHFIKAFPYQIDEYAPRERLKALEPLGIISSDTAKHLGFSEVAEKKTADLLSKISGSYKYLIGISAGVGNKEKQWDPKKFAQVTNHLIKKYGAHVIVFGGKNDIAESSELISAIEDKSRMTDSTCISIDDLKARISKLDAFISVNTGPLYIAEAFDIPTVDILGPVDPWDQSPRGKIHKMVFPPGKPKPLFSIMNMRNHDIREAQRIAKSTRLEDVITAAEEALKEVDERRLVKKG</sequence>
<evidence type="ECO:0000313" key="3">
    <source>
        <dbReference type="EMBL" id="OHB17098.1"/>
    </source>
</evidence>
<proteinExistence type="predicted"/>
<keyword evidence="1" id="KW-0328">Glycosyltransferase</keyword>
<keyword evidence="2" id="KW-0808">Transferase</keyword>
<evidence type="ECO:0000313" key="4">
    <source>
        <dbReference type="Proteomes" id="UP000176868"/>
    </source>
</evidence>
<reference evidence="3 4" key="1">
    <citation type="journal article" date="2016" name="Nat. Commun.">
        <title>Thousands of microbial genomes shed light on interconnected biogeochemical processes in an aquifer system.</title>
        <authorList>
            <person name="Anantharaman K."/>
            <person name="Brown C.T."/>
            <person name="Hug L.A."/>
            <person name="Sharon I."/>
            <person name="Castelle C.J."/>
            <person name="Probst A.J."/>
            <person name="Thomas B.C."/>
            <person name="Singh A."/>
            <person name="Wilkins M.J."/>
            <person name="Karaoz U."/>
            <person name="Brodie E.L."/>
            <person name="Williams K.H."/>
            <person name="Hubbard S.S."/>
            <person name="Banfield J.F."/>
        </authorList>
    </citation>
    <scope>NUCLEOTIDE SEQUENCE [LARGE SCALE GENOMIC DNA]</scope>
</reference>
<dbReference type="GO" id="GO:0009244">
    <property type="term" value="P:lipopolysaccharide core region biosynthetic process"/>
    <property type="evidence" value="ECO:0007669"/>
    <property type="project" value="TreeGrafter"/>
</dbReference>
<dbReference type="GO" id="GO:0008713">
    <property type="term" value="F:ADP-heptose-lipopolysaccharide heptosyltransferase activity"/>
    <property type="evidence" value="ECO:0007669"/>
    <property type="project" value="TreeGrafter"/>
</dbReference>
<organism evidence="3 4">
    <name type="scientific">Candidatus Zambryskibacteria bacterium RIFOXYD2_FULL_43_10</name>
    <dbReference type="NCBI Taxonomy" id="1802782"/>
    <lineage>
        <taxon>Bacteria</taxon>
        <taxon>Candidatus Zambryskiibacteriota</taxon>
    </lineage>
</organism>
<dbReference type="InterPro" id="IPR051199">
    <property type="entry name" value="LPS_LOS_Heptosyltrfase"/>
</dbReference>
<accession>A0A1G2V654</accession>
<dbReference type="PANTHER" id="PTHR30160">
    <property type="entry name" value="TETRAACYLDISACCHARIDE 4'-KINASE-RELATED"/>
    <property type="match status" value="1"/>
</dbReference>
<dbReference type="CDD" id="cd03789">
    <property type="entry name" value="GT9_LPS_heptosyltransferase"/>
    <property type="match status" value="1"/>
</dbReference>
<dbReference type="InterPro" id="IPR002201">
    <property type="entry name" value="Glyco_trans_9"/>
</dbReference>
<protein>
    <submittedName>
        <fullName evidence="3">Uncharacterized protein</fullName>
    </submittedName>
</protein>
<dbReference type="STRING" id="1802782.A2544_01025"/>
<name>A0A1G2V654_9BACT</name>
<dbReference type="Proteomes" id="UP000176868">
    <property type="component" value="Unassembled WGS sequence"/>
</dbReference>
<evidence type="ECO:0000256" key="2">
    <source>
        <dbReference type="ARBA" id="ARBA00022679"/>
    </source>
</evidence>
<evidence type="ECO:0000256" key="1">
    <source>
        <dbReference type="ARBA" id="ARBA00022676"/>
    </source>
</evidence>
<dbReference type="AlphaFoldDB" id="A0A1G2V654"/>
<dbReference type="SUPFAM" id="SSF53756">
    <property type="entry name" value="UDP-Glycosyltransferase/glycogen phosphorylase"/>
    <property type="match status" value="1"/>
</dbReference>
<gene>
    <name evidence="3" type="ORF">A2544_01025</name>
</gene>